<comment type="pathway">
    <text evidence="6 10">Carbohydrate degradation; glycolysis; pyruvate from D-glyceraldehyde 3-phosphate: step 3/5.</text>
</comment>
<feature type="binding site" evidence="6 8">
    <location>
        <begin position="21"/>
        <end position="22"/>
    </location>
    <ligand>
        <name>substrate</name>
    </ligand>
</feature>
<evidence type="ECO:0000256" key="5">
    <source>
        <dbReference type="ARBA" id="ARBA00023235"/>
    </source>
</evidence>
<evidence type="ECO:0000256" key="1">
    <source>
        <dbReference type="ARBA" id="ARBA00000380"/>
    </source>
</evidence>
<dbReference type="InterPro" id="IPR029033">
    <property type="entry name" value="His_PPase_superfam"/>
</dbReference>
<dbReference type="InterPro" id="IPR001345">
    <property type="entry name" value="PG/BPGM_mutase_AS"/>
</dbReference>
<dbReference type="Gene3D" id="3.40.50.1240">
    <property type="entry name" value="Phosphoglycerate mutase-like"/>
    <property type="match status" value="1"/>
</dbReference>
<dbReference type="GO" id="GO:0006094">
    <property type="term" value="P:gluconeogenesis"/>
    <property type="evidence" value="ECO:0007669"/>
    <property type="project" value="UniProtKB-UniRule"/>
</dbReference>
<sequence length="249" mass="28157">MYKVVLLRHGESQWNLENRFTGWTDVDLTEAGIGQASGAGKILKEQGFTFDQAYTSVLKRAIRTLWLALDEMDLMWIPVERDWRLNERHYGDLQGLNKAETAKKFGDEQVLVWRRSYDTPPPPLDPGDERCPGNDQRYANLSAEQLPLTECLKDTVERVMPYWHETIAPAIKAGKKLIIVAHGNSLRALVKYLDDVSEEDIVGLNIPTGVPLVYELDENLKPIRHEYLGDQAAIQAAMDAVAKQGQAKK</sequence>
<reference evidence="11 12" key="1">
    <citation type="submission" date="2019-02" db="EMBL/GenBank/DDBJ databases">
        <title>Deep-cultivation of Planctomycetes and their phenomic and genomic characterization uncovers novel biology.</title>
        <authorList>
            <person name="Wiegand S."/>
            <person name="Jogler M."/>
            <person name="Boedeker C."/>
            <person name="Pinto D."/>
            <person name="Vollmers J."/>
            <person name="Rivas-Marin E."/>
            <person name="Kohn T."/>
            <person name="Peeters S.H."/>
            <person name="Heuer A."/>
            <person name="Rast P."/>
            <person name="Oberbeckmann S."/>
            <person name="Bunk B."/>
            <person name="Jeske O."/>
            <person name="Meyerdierks A."/>
            <person name="Storesund J.E."/>
            <person name="Kallscheuer N."/>
            <person name="Luecker S."/>
            <person name="Lage O.M."/>
            <person name="Pohl T."/>
            <person name="Merkel B.J."/>
            <person name="Hornburger P."/>
            <person name="Mueller R.-W."/>
            <person name="Bruemmer F."/>
            <person name="Labrenz M."/>
            <person name="Spormann A.M."/>
            <person name="Op den Camp H."/>
            <person name="Overmann J."/>
            <person name="Amann R."/>
            <person name="Jetten M.S.M."/>
            <person name="Mascher T."/>
            <person name="Medema M.H."/>
            <person name="Devos D.P."/>
            <person name="Kaster A.-K."/>
            <person name="Ovreas L."/>
            <person name="Rohde M."/>
            <person name="Galperin M.Y."/>
            <person name="Jogler C."/>
        </authorList>
    </citation>
    <scope>NUCLEOTIDE SEQUENCE [LARGE SCALE GENOMIC DNA]</scope>
    <source>
        <strain evidence="11 12">Mal52</strain>
    </source>
</reference>
<feature type="active site" description="Tele-phosphohistidine intermediate" evidence="6 7">
    <location>
        <position position="9"/>
    </location>
</feature>
<dbReference type="AlphaFoldDB" id="A0A517ZUA9"/>
<dbReference type="Pfam" id="PF00300">
    <property type="entry name" value="His_Phos_1"/>
    <property type="match status" value="1"/>
</dbReference>
<evidence type="ECO:0000256" key="9">
    <source>
        <dbReference type="PIRSR" id="PIRSR613078-3"/>
    </source>
</evidence>
<comment type="catalytic activity">
    <reaction evidence="1 6 10">
        <text>(2R)-2-phosphoglycerate = (2R)-3-phosphoglycerate</text>
        <dbReference type="Rhea" id="RHEA:15901"/>
        <dbReference type="ChEBI" id="CHEBI:58272"/>
        <dbReference type="ChEBI" id="CHEBI:58289"/>
        <dbReference type="EC" id="5.4.2.11"/>
    </reaction>
</comment>
<dbReference type="Proteomes" id="UP000319383">
    <property type="component" value="Chromosome"/>
</dbReference>
<dbReference type="GO" id="GO:0006096">
    <property type="term" value="P:glycolytic process"/>
    <property type="evidence" value="ECO:0007669"/>
    <property type="project" value="UniProtKB-UniRule"/>
</dbReference>
<evidence type="ECO:0000256" key="8">
    <source>
        <dbReference type="PIRSR" id="PIRSR613078-2"/>
    </source>
</evidence>
<dbReference type="FunFam" id="3.40.50.1240:FF:000003">
    <property type="entry name" value="2,3-bisphosphoglycerate-dependent phosphoglycerate mutase"/>
    <property type="match status" value="1"/>
</dbReference>
<evidence type="ECO:0000256" key="6">
    <source>
        <dbReference type="HAMAP-Rule" id="MF_01039"/>
    </source>
</evidence>
<dbReference type="UniPathway" id="UPA00109">
    <property type="reaction ID" value="UER00186"/>
</dbReference>
<evidence type="ECO:0000313" key="11">
    <source>
        <dbReference type="EMBL" id="QDU46061.1"/>
    </source>
</evidence>
<organism evidence="11 12">
    <name type="scientific">Symmachiella dynata</name>
    <dbReference type="NCBI Taxonomy" id="2527995"/>
    <lineage>
        <taxon>Bacteria</taxon>
        <taxon>Pseudomonadati</taxon>
        <taxon>Planctomycetota</taxon>
        <taxon>Planctomycetia</taxon>
        <taxon>Planctomycetales</taxon>
        <taxon>Planctomycetaceae</taxon>
        <taxon>Symmachiella</taxon>
    </lineage>
</organism>
<dbReference type="NCBIfam" id="NF010713">
    <property type="entry name" value="PRK14115.1"/>
    <property type="match status" value="1"/>
</dbReference>
<dbReference type="CDD" id="cd07067">
    <property type="entry name" value="HP_PGM_like"/>
    <property type="match status" value="1"/>
</dbReference>
<accession>A0A517ZUA9</accession>
<keyword evidence="12" id="KW-1185">Reference proteome</keyword>
<feature type="binding site" evidence="6 8">
    <location>
        <begin position="8"/>
        <end position="15"/>
    </location>
    <ligand>
        <name>substrate</name>
    </ligand>
</feature>
<dbReference type="EC" id="5.4.2.11" evidence="6 10"/>
<comment type="function">
    <text evidence="6 10">Catalyzes the interconversion of 2-phosphoglycerate and 3-phosphoglycerate.</text>
</comment>
<keyword evidence="3 6" id="KW-0312">Gluconeogenesis</keyword>
<dbReference type="InterPro" id="IPR013078">
    <property type="entry name" value="His_Pase_superF_clade-1"/>
</dbReference>
<dbReference type="EMBL" id="CP036276">
    <property type="protein sequence ID" value="QDU46061.1"/>
    <property type="molecule type" value="Genomic_DNA"/>
</dbReference>
<feature type="binding site" evidence="6 8">
    <location>
        <begin position="183"/>
        <end position="184"/>
    </location>
    <ligand>
        <name>substrate</name>
    </ligand>
</feature>
<dbReference type="PROSITE" id="PS00175">
    <property type="entry name" value="PG_MUTASE"/>
    <property type="match status" value="1"/>
</dbReference>
<feature type="binding site" evidence="6 8">
    <location>
        <position position="98"/>
    </location>
    <ligand>
        <name>substrate</name>
    </ligand>
</feature>
<evidence type="ECO:0000256" key="10">
    <source>
        <dbReference type="RuleBase" id="RU004512"/>
    </source>
</evidence>
<keyword evidence="5 6" id="KW-0413">Isomerase</keyword>
<dbReference type="NCBIfam" id="TIGR01258">
    <property type="entry name" value="pgm_1"/>
    <property type="match status" value="1"/>
</dbReference>
<protein>
    <recommendedName>
        <fullName evidence="6 10">2,3-bisphosphoglycerate-dependent phosphoglycerate mutase</fullName>
        <shortName evidence="6">BPG-dependent PGAM</shortName>
        <shortName evidence="6">PGAM</shortName>
        <shortName evidence="6">Phosphoglyceromutase</shortName>
        <shortName evidence="6">dPGM</shortName>
        <ecNumber evidence="6 10">5.4.2.11</ecNumber>
    </recommendedName>
</protein>
<dbReference type="RefSeq" id="WP_145378587.1">
    <property type="nucleotide sequence ID" value="NZ_CP036276.1"/>
</dbReference>
<evidence type="ECO:0000256" key="7">
    <source>
        <dbReference type="PIRSR" id="PIRSR613078-1"/>
    </source>
</evidence>
<dbReference type="InterPro" id="IPR005952">
    <property type="entry name" value="Phosphogly_mut1"/>
</dbReference>
<dbReference type="HAMAP" id="MF_01039">
    <property type="entry name" value="PGAM_GpmA"/>
    <property type="match status" value="1"/>
</dbReference>
<name>A0A517ZUA9_9PLAN</name>
<feature type="binding site" evidence="6 8">
    <location>
        <position position="60"/>
    </location>
    <ligand>
        <name>substrate</name>
    </ligand>
</feature>
<feature type="binding site" evidence="6 8">
    <location>
        <begin position="87"/>
        <end position="90"/>
    </location>
    <ligand>
        <name>substrate</name>
    </ligand>
</feature>
<evidence type="ECO:0000256" key="2">
    <source>
        <dbReference type="ARBA" id="ARBA00006717"/>
    </source>
</evidence>
<dbReference type="PANTHER" id="PTHR11931">
    <property type="entry name" value="PHOSPHOGLYCERATE MUTASE"/>
    <property type="match status" value="1"/>
</dbReference>
<feature type="binding site" evidence="6 8">
    <location>
        <begin position="114"/>
        <end position="115"/>
    </location>
    <ligand>
        <name>substrate</name>
    </ligand>
</feature>
<feature type="active site" description="Proton donor/acceptor" evidence="6 7">
    <location>
        <position position="87"/>
    </location>
</feature>
<evidence type="ECO:0000313" key="12">
    <source>
        <dbReference type="Proteomes" id="UP000319383"/>
    </source>
</evidence>
<comment type="similarity">
    <text evidence="2 6">Belongs to the phosphoglycerate mutase family. BPG-dependent PGAM subfamily.</text>
</comment>
<keyword evidence="4 6" id="KW-0324">Glycolysis</keyword>
<dbReference type="KEGG" id="sdyn:Mal52_45580"/>
<evidence type="ECO:0000256" key="4">
    <source>
        <dbReference type="ARBA" id="ARBA00023152"/>
    </source>
</evidence>
<dbReference type="SUPFAM" id="SSF53254">
    <property type="entry name" value="Phosphoglycerate mutase-like"/>
    <property type="match status" value="1"/>
</dbReference>
<gene>
    <name evidence="6 11" type="primary">gpmA</name>
    <name evidence="11" type="ORF">Mal52_45580</name>
</gene>
<proteinExistence type="inferred from homology"/>
<dbReference type="SMART" id="SM00855">
    <property type="entry name" value="PGAM"/>
    <property type="match status" value="1"/>
</dbReference>
<evidence type="ECO:0000256" key="3">
    <source>
        <dbReference type="ARBA" id="ARBA00022432"/>
    </source>
</evidence>
<dbReference type="GO" id="GO:0004619">
    <property type="term" value="F:phosphoglycerate mutase activity"/>
    <property type="evidence" value="ECO:0007669"/>
    <property type="project" value="UniProtKB-UniRule"/>
</dbReference>
<dbReference type="PIRSF" id="PIRSF000709">
    <property type="entry name" value="6PFK_2-Ptase"/>
    <property type="match status" value="1"/>
</dbReference>
<feature type="site" description="Transition state stabilizer" evidence="6 9">
    <location>
        <position position="182"/>
    </location>
</feature>